<protein>
    <recommendedName>
        <fullName evidence="2">DUF4283 domain-containing protein</fullName>
    </recommendedName>
</protein>
<evidence type="ECO:0000259" key="2">
    <source>
        <dbReference type="Pfam" id="PF14111"/>
    </source>
</evidence>
<dbReference type="STRING" id="4113.M1D644"/>
<dbReference type="Gramene" id="PGSC0003DMT400082703">
    <property type="protein sequence ID" value="PGSC0003DMT400082703"/>
    <property type="gene ID" value="PGSC0003DMG400032773"/>
</dbReference>
<dbReference type="AlphaFoldDB" id="M1D644"/>
<keyword evidence="4" id="KW-1185">Reference proteome</keyword>
<dbReference type="EnsemblPlants" id="PGSC0003DMT400082703">
    <property type="protein sequence ID" value="PGSC0003DMT400082703"/>
    <property type="gene ID" value="PGSC0003DMG400032773"/>
</dbReference>
<dbReference type="Gramene" id="RHC11H1G1408.2.1">
    <property type="protein sequence ID" value="RHC11H1G1408.2.1.cds.1"/>
    <property type="gene ID" value="RHC11H1G1408.2"/>
</dbReference>
<dbReference type="OrthoDB" id="1304801at2759"/>
<dbReference type="Proteomes" id="UP000011115">
    <property type="component" value="Unassembled WGS sequence"/>
</dbReference>
<sequence length="290" mass="33030">MARRQQSPPKHTPKTVIPTTGATHKLSPLTFGDFLPLKYQVTVKENDTSSLEDEIQLGDTDGKDTPKRRLQFSDADMSSQPTPNAPAQVKGNHGNGKTLNFIPPVIKEGILTVQIEEEDIRLQVEEWENALIRYVIGGNPSEAQMTEFIRKVWGFVGLPKILYHENGYYVFKFQNTIDREKVMQTRPYFYGSKPMILRNWELDFELNVEMYNQIPIWVRFPSLPVGYWSVRALSKLASAIGIPLYTDGITANAEKIAYDRVLIEVDLAKSLPNVIVETPTGPWDQNIEYE</sequence>
<gene>
    <name evidence="3" type="primary">LOC107059390</name>
</gene>
<dbReference type="GeneID" id="107059390"/>
<dbReference type="PANTHER" id="PTHR33233:SF17">
    <property type="entry name" value="DUF4283 DOMAIN-CONTAINING PROTEIN"/>
    <property type="match status" value="1"/>
</dbReference>
<feature type="region of interest" description="Disordered" evidence="1">
    <location>
        <begin position="1"/>
        <end position="25"/>
    </location>
</feature>
<feature type="domain" description="DUF4283" evidence="2">
    <location>
        <begin position="124"/>
        <end position="206"/>
    </location>
</feature>
<dbReference type="KEGG" id="sot:107059390"/>
<dbReference type="PaxDb" id="4113-PGSC0003DMT400082703"/>
<dbReference type="HOGENOM" id="CLU_961089_0_0_1"/>
<reference evidence="3" key="2">
    <citation type="submission" date="2015-06" db="UniProtKB">
        <authorList>
            <consortium name="EnsemblPlants"/>
        </authorList>
    </citation>
    <scope>IDENTIFICATION</scope>
    <source>
        <strain evidence="3">DM1-3 516 R44</strain>
    </source>
</reference>
<evidence type="ECO:0000313" key="3">
    <source>
        <dbReference type="EnsemblPlants" id="PGSC0003DMT400082703"/>
    </source>
</evidence>
<dbReference type="OMA" id="HSTHNCK"/>
<proteinExistence type="predicted"/>
<dbReference type="InParanoid" id="M1D644"/>
<dbReference type="InterPro" id="IPR025558">
    <property type="entry name" value="DUF4283"/>
</dbReference>
<dbReference type="eggNOG" id="KOG1075">
    <property type="taxonomic scope" value="Eukaryota"/>
</dbReference>
<dbReference type="Pfam" id="PF14111">
    <property type="entry name" value="DUF4283"/>
    <property type="match status" value="1"/>
</dbReference>
<feature type="region of interest" description="Disordered" evidence="1">
    <location>
        <begin position="46"/>
        <end position="94"/>
    </location>
</feature>
<name>M1D644_SOLTU</name>
<dbReference type="PANTHER" id="PTHR33233">
    <property type="entry name" value="ENDONUCLEASE/EXONUCLEASE/PHOSPHATASE"/>
    <property type="match status" value="1"/>
</dbReference>
<evidence type="ECO:0000313" key="4">
    <source>
        <dbReference type="Proteomes" id="UP000011115"/>
    </source>
</evidence>
<dbReference type="RefSeq" id="XP_015161392.1">
    <property type="nucleotide sequence ID" value="XM_015305906.1"/>
</dbReference>
<accession>M1D644</accession>
<evidence type="ECO:0000256" key="1">
    <source>
        <dbReference type="SAM" id="MobiDB-lite"/>
    </source>
</evidence>
<reference evidence="4" key="1">
    <citation type="journal article" date="2011" name="Nature">
        <title>Genome sequence and analysis of the tuber crop potato.</title>
        <authorList>
            <consortium name="The Potato Genome Sequencing Consortium"/>
        </authorList>
    </citation>
    <scope>NUCLEOTIDE SEQUENCE [LARGE SCALE GENOMIC DNA]</scope>
    <source>
        <strain evidence="4">cv. DM1-3 516 R44</strain>
    </source>
</reference>
<organism evidence="3 4">
    <name type="scientific">Solanum tuberosum</name>
    <name type="common">Potato</name>
    <dbReference type="NCBI Taxonomy" id="4113"/>
    <lineage>
        <taxon>Eukaryota</taxon>
        <taxon>Viridiplantae</taxon>
        <taxon>Streptophyta</taxon>
        <taxon>Embryophyta</taxon>
        <taxon>Tracheophyta</taxon>
        <taxon>Spermatophyta</taxon>
        <taxon>Magnoliopsida</taxon>
        <taxon>eudicotyledons</taxon>
        <taxon>Gunneridae</taxon>
        <taxon>Pentapetalae</taxon>
        <taxon>asterids</taxon>
        <taxon>lamiids</taxon>
        <taxon>Solanales</taxon>
        <taxon>Solanaceae</taxon>
        <taxon>Solanoideae</taxon>
        <taxon>Solaneae</taxon>
        <taxon>Solanum</taxon>
    </lineage>
</organism>